<gene>
    <name evidence="1" type="ORF">NIES593_18930</name>
</gene>
<protein>
    <submittedName>
        <fullName evidence="1">Uncharacterized protein</fullName>
    </submittedName>
</protein>
<comment type="caution">
    <text evidence="1">The sequence shown here is derived from an EMBL/GenBank/DDBJ whole genome shotgun (WGS) entry which is preliminary data.</text>
</comment>
<keyword evidence="2" id="KW-1185">Reference proteome</keyword>
<evidence type="ECO:0000313" key="1">
    <source>
        <dbReference type="EMBL" id="OKH20453.1"/>
    </source>
</evidence>
<name>A0A1U7HA50_9CYAN</name>
<dbReference type="STRING" id="1921803.NIES593_18930"/>
<dbReference type="Proteomes" id="UP000186868">
    <property type="component" value="Unassembled WGS sequence"/>
</dbReference>
<dbReference type="AlphaFoldDB" id="A0A1U7HA50"/>
<accession>A0A1U7HA50</accession>
<evidence type="ECO:0000313" key="2">
    <source>
        <dbReference type="Proteomes" id="UP000186868"/>
    </source>
</evidence>
<proteinExistence type="predicted"/>
<sequence length="62" mass="7225">MMRDTSAHIPVSDHRLKKINERALLVELPWDLEIDNSEFQDETAIVESVKRKVISNPVERPQ</sequence>
<dbReference type="EMBL" id="MRCB01000030">
    <property type="protein sequence ID" value="OKH20453.1"/>
    <property type="molecule type" value="Genomic_DNA"/>
</dbReference>
<organism evidence="1 2">
    <name type="scientific">Hydrococcus rivularis NIES-593</name>
    <dbReference type="NCBI Taxonomy" id="1921803"/>
    <lineage>
        <taxon>Bacteria</taxon>
        <taxon>Bacillati</taxon>
        <taxon>Cyanobacteriota</taxon>
        <taxon>Cyanophyceae</taxon>
        <taxon>Pleurocapsales</taxon>
        <taxon>Hydrococcaceae</taxon>
        <taxon>Hydrococcus</taxon>
    </lineage>
</organism>
<reference evidence="1 2" key="1">
    <citation type="submission" date="2016-11" db="EMBL/GenBank/DDBJ databases">
        <title>Draft Genome Sequences of Nine Cyanobacterial Strains from Diverse Habitats.</title>
        <authorList>
            <person name="Zhu T."/>
            <person name="Hou S."/>
            <person name="Lu X."/>
            <person name="Hess W.R."/>
        </authorList>
    </citation>
    <scope>NUCLEOTIDE SEQUENCE [LARGE SCALE GENOMIC DNA]</scope>
    <source>
        <strain evidence="1 2">NIES-593</strain>
    </source>
</reference>